<keyword evidence="6 9" id="KW-0210">Decarboxylase</keyword>
<evidence type="ECO:0000256" key="7">
    <source>
        <dbReference type="ARBA" id="ARBA00023061"/>
    </source>
</evidence>
<comment type="caution">
    <text evidence="10">The sequence shown here is derived from an EMBL/GenBank/DDBJ whole genome shotgun (WGS) entry which is preliminary data.</text>
</comment>
<sequence>MNATLLITLSLLSPLILKSQQDIDKIFHYSSIDAMRNGVYTGNITVKDLKNKGNFGLGTYHLLDGELIALNGIIYRIATDGSVEQADNRRNIPFASFTFFKTDKTIVLENIRSFTDFQEALLKKLPSKNRFYAFKIKTAYRNVTLGGAIKVNEKDTIGIAELMKARPLYKKQNVKGTMIGFYTPPYLNGLDLSPFHFHFLSDDKTLGGHLIEGDLYNTSITVELDEKNAYEVVLPDNNQGYQREWKPTGTKSQY</sequence>
<dbReference type="PANTHER" id="PTHR35524">
    <property type="entry name" value="ALPHA-ACETOLACTATE DECARBOXYLASE"/>
    <property type="match status" value="1"/>
</dbReference>
<comment type="pathway">
    <text evidence="2 9">Polyol metabolism; (R,R)-butane-2,3-diol biosynthesis; (R,R)-butane-2,3-diol from pyruvate: step 2/3.</text>
</comment>
<dbReference type="GO" id="GO:0047605">
    <property type="term" value="F:acetolactate decarboxylase activity"/>
    <property type="evidence" value="ECO:0007669"/>
    <property type="project" value="UniProtKB-UniRule"/>
</dbReference>
<evidence type="ECO:0000313" key="11">
    <source>
        <dbReference type="Proteomes" id="UP000007509"/>
    </source>
</evidence>
<dbReference type="Gene3D" id="3.30.1330.80">
    <property type="entry name" value="Hypothetical protein, similar to alpha- acetolactate decarboxylase, domain 2"/>
    <property type="match status" value="2"/>
</dbReference>
<evidence type="ECO:0000256" key="6">
    <source>
        <dbReference type="ARBA" id="ARBA00022793"/>
    </source>
</evidence>
<evidence type="ECO:0000256" key="9">
    <source>
        <dbReference type="PIRNR" id="PIRNR001332"/>
    </source>
</evidence>
<reference evidence="10 11" key="1">
    <citation type="journal article" date="2012" name="J. Bacteriol.">
        <title>Twenty-one genome sequences from Pseudomonas species and 19 genome sequences from diverse bacteria isolated from the rhizosphere and endosphere of Populus deltoides.</title>
        <authorList>
            <person name="Brown S.D."/>
            <person name="Utturkar S.M."/>
            <person name="Klingeman D.M."/>
            <person name="Johnson C.M."/>
            <person name="Martin S.L."/>
            <person name="Land M.L."/>
            <person name="Lu T.Y."/>
            <person name="Schadt C.W."/>
            <person name="Doktycz M.J."/>
            <person name="Pelletier D.A."/>
        </authorList>
    </citation>
    <scope>NUCLEOTIDE SEQUENCE [LARGE SCALE GENOMIC DNA]</scope>
    <source>
        <strain evidence="10 11">CF314</strain>
    </source>
</reference>
<dbReference type="Pfam" id="PF03306">
    <property type="entry name" value="AAL_decarboxy"/>
    <property type="match status" value="1"/>
</dbReference>
<comment type="similarity">
    <text evidence="3 9">Belongs to the alpha-acetolactate decarboxylase family.</text>
</comment>
<dbReference type="SUPFAM" id="SSF117856">
    <property type="entry name" value="AF0104/ALDC/Ptd012-like"/>
    <property type="match status" value="1"/>
</dbReference>
<keyword evidence="11" id="KW-1185">Reference proteome</keyword>
<dbReference type="InterPro" id="IPR005128">
    <property type="entry name" value="Acetolactate_a_deCO2ase"/>
</dbReference>
<evidence type="ECO:0000256" key="5">
    <source>
        <dbReference type="ARBA" id="ARBA00020164"/>
    </source>
</evidence>
<dbReference type="CDD" id="cd17299">
    <property type="entry name" value="acetolactate_decarboxylase"/>
    <property type="match status" value="1"/>
</dbReference>
<evidence type="ECO:0000256" key="8">
    <source>
        <dbReference type="ARBA" id="ARBA00023239"/>
    </source>
</evidence>
<dbReference type="PATRIC" id="fig|1144316.3.peg.3597"/>
<evidence type="ECO:0000256" key="3">
    <source>
        <dbReference type="ARBA" id="ARBA00007106"/>
    </source>
</evidence>
<evidence type="ECO:0000256" key="1">
    <source>
        <dbReference type="ARBA" id="ARBA00001784"/>
    </source>
</evidence>
<dbReference type="OrthoDB" id="8612680at2"/>
<comment type="catalytic activity">
    <reaction evidence="1 9">
        <text>(2S)-2-acetolactate + H(+) = (R)-acetoin + CO2</text>
        <dbReference type="Rhea" id="RHEA:21580"/>
        <dbReference type="ChEBI" id="CHEBI:15378"/>
        <dbReference type="ChEBI" id="CHEBI:15686"/>
        <dbReference type="ChEBI" id="CHEBI:16526"/>
        <dbReference type="ChEBI" id="CHEBI:58476"/>
        <dbReference type="EC" id="4.1.1.5"/>
    </reaction>
</comment>
<evidence type="ECO:0000256" key="2">
    <source>
        <dbReference type="ARBA" id="ARBA00005170"/>
    </source>
</evidence>
<dbReference type="Proteomes" id="UP000007509">
    <property type="component" value="Unassembled WGS sequence"/>
</dbReference>
<organism evidence="10 11">
    <name type="scientific">Chryseobacterium populi</name>
    <dbReference type="NCBI Taxonomy" id="1144316"/>
    <lineage>
        <taxon>Bacteria</taxon>
        <taxon>Pseudomonadati</taxon>
        <taxon>Bacteroidota</taxon>
        <taxon>Flavobacteriia</taxon>
        <taxon>Flavobacteriales</taxon>
        <taxon>Weeksellaceae</taxon>
        <taxon>Chryseobacterium group</taxon>
        <taxon>Chryseobacterium</taxon>
    </lineage>
</organism>
<name>J3CCA6_9FLAO</name>
<dbReference type="RefSeq" id="WP_007846206.1">
    <property type="nucleotide sequence ID" value="NZ_AKJY01000091.1"/>
</dbReference>
<accession>J3CCA6</accession>
<evidence type="ECO:0000256" key="4">
    <source>
        <dbReference type="ARBA" id="ARBA00013204"/>
    </source>
</evidence>
<dbReference type="GO" id="GO:0045151">
    <property type="term" value="P:acetoin biosynthetic process"/>
    <property type="evidence" value="ECO:0007669"/>
    <property type="project" value="UniProtKB-UniRule"/>
</dbReference>
<dbReference type="UniPathway" id="UPA00626">
    <property type="reaction ID" value="UER00678"/>
</dbReference>
<gene>
    <name evidence="10" type="ORF">PMI13_03578</name>
</gene>
<dbReference type="EC" id="4.1.1.5" evidence="4 9"/>
<dbReference type="PANTHER" id="PTHR35524:SF1">
    <property type="entry name" value="ALPHA-ACETOLACTATE DECARBOXYLASE"/>
    <property type="match status" value="1"/>
</dbReference>
<dbReference type="EMBL" id="AKJY01000091">
    <property type="protein sequence ID" value="EJL68556.1"/>
    <property type="molecule type" value="Genomic_DNA"/>
</dbReference>
<keyword evidence="7 9" id="KW-0005">Acetoin biosynthesis</keyword>
<protein>
    <recommendedName>
        <fullName evidence="5 9">Alpha-acetolactate decarboxylase</fullName>
        <ecNumber evidence="4 9">4.1.1.5</ecNumber>
    </recommendedName>
</protein>
<dbReference type="AlphaFoldDB" id="J3CCA6"/>
<dbReference type="PIRSF" id="PIRSF001332">
    <property type="entry name" value="Acetolac_decarb"/>
    <property type="match status" value="1"/>
</dbReference>
<proteinExistence type="inferred from homology"/>
<evidence type="ECO:0000313" key="10">
    <source>
        <dbReference type="EMBL" id="EJL68556.1"/>
    </source>
</evidence>
<keyword evidence="8 9" id="KW-0456">Lyase</keyword>